<reference evidence="2" key="1">
    <citation type="submission" date="2012-09" db="EMBL/GenBank/DDBJ databases">
        <authorList>
            <person name="Martin A.A."/>
        </authorList>
    </citation>
    <scope>NUCLEOTIDE SEQUENCE</scope>
</reference>
<sequence>MMLAMNQAKMKILWICGTAPLKPQWLVTVQMLFHQKITNTFLQFRFHESFSLSFLCWYEPVFNIIDHGVFQHFLLHYGTALHESPLVRSVPNVELSDKASLNIENDENSPTPAISSKDSSKTTISESHTRVGSKKNTVTVETEHATPLRPQASRAATSSADVSKTDTFTIENETPKSKSRLVQKSTNNEDSRCESGTATRPSSRKRKGKSFGLVESEVVNGAVTSLLTPKVFGDENYPIHEADASYQGGVAKGKEIAYYAIYSEKGSKKNIYVSNKNMRSLALILPPLDSNKQLFIDLRKYFYVFPYRNVVWEKQLFRTTTN</sequence>
<feature type="compositionally biased region" description="Low complexity" evidence="1">
    <location>
        <begin position="114"/>
        <end position="126"/>
    </location>
</feature>
<accession>A0A0K0CT83</accession>
<dbReference type="WBParaSite" id="ACAC_0000025501-mRNA-1">
    <property type="protein sequence ID" value="ACAC_0000025501-mRNA-1"/>
    <property type="gene ID" value="ACAC_0000025501"/>
</dbReference>
<organism evidence="2 3">
    <name type="scientific">Angiostrongylus cantonensis</name>
    <name type="common">Rat lungworm</name>
    <dbReference type="NCBI Taxonomy" id="6313"/>
    <lineage>
        <taxon>Eukaryota</taxon>
        <taxon>Metazoa</taxon>
        <taxon>Ecdysozoa</taxon>
        <taxon>Nematoda</taxon>
        <taxon>Chromadorea</taxon>
        <taxon>Rhabditida</taxon>
        <taxon>Rhabditina</taxon>
        <taxon>Rhabditomorpha</taxon>
        <taxon>Strongyloidea</taxon>
        <taxon>Metastrongylidae</taxon>
        <taxon>Angiostrongylus</taxon>
    </lineage>
</organism>
<feature type="compositionally biased region" description="Polar residues" evidence="1">
    <location>
        <begin position="154"/>
        <end position="172"/>
    </location>
</feature>
<evidence type="ECO:0000256" key="1">
    <source>
        <dbReference type="SAM" id="MobiDB-lite"/>
    </source>
</evidence>
<protein>
    <submittedName>
        <fullName evidence="3">ChSh domain-containing protein</fullName>
    </submittedName>
</protein>
<dbReference type="AlphaFoldDB" id="A0A0K0CT83"/>
<evidence type="ECO:0000313" key="3">
    <source>
        <dbReference type="WBParaSite" id="ACAC_0000025501-mRNA-1"/>
    </source>
</evidence>
<evidence type="ECO:0000313" key="2">
    <source>
        <dbReference type="Proteomes" id="UP000035642"/>
    </source>
</evidence>
<reference evidence="3" key="2">
    <citation type="submission" date="2017-02" db="UniProtKB">
        <authorList>
            <consortium name="WormBaseParasite"/>
        </authorList>
    </citation>
    <scope>IDENTIFICATION</scope>
</reference>
<keyword evidence="2" id="KW-1185">Reference proteome</keyword>
<name>A0A0K0CT83_ANGCA</name>
<proteinExistence type="predicted"/>
<feature type="region of interest" description="Disordered" evidence="1">
    <location>
        <begin position="101"/>
        <end position="210"/>
    </location>
</feature>
<dbReference type="Proteomes" id="UP000035642">
    <property type="component" value="Unassembled WGS sequence"/>
</dbReference>